<keyword evidence="4" id="KW-0963">Cytoplasm</keyword>
<name>A0ABQ7SLF5_PHRPL</name>
<dbReference type="Pfam" id="PF12926">
    <property type="entry name" value="MOZART2"/>
    <property type="match status" value="1"/>
</dbReference>
<organism evidence="6 7">
    <name type="scientific">Phrynosoma platyrhinos</name>
    <name type="common">Desert horned lizard</name>
    <dbReference type="NCBI Taxonomy" id="52577"/>
    <lineage>
        <taxon>Eukaryota</taxon>
        <taxon>Metazoa</taxon>
        <taxon>Chordata</taxon>
        <taxon>Craniata</taxon>
        <taxon>Vertebrata</taxon>
        <taxon>Euteleostomi</taxon>
        <taxon>Lepidosauria</taxon>
        <taxon>Squamata</taxon>
        <taxon>Bifurcata</taxon>
        <taxon>Unidentata</taxon>
        <taxon>Episquamata</taxon>
        <taxon>Toxicofera</taxon>
        <taxon>Iguania</taxon>
        <taxon>Phrynosomatidae</taxon>
        <taxon>Phrynosomatinae</taxon>
        <taxon>Phrynosoma</taxon>
    </lineage>
</organism>
<dbReference type="PANTHER" id="PTHR28578">
    <property type="entry name" value="MITOTIC-SPINDLE ORGANIZING PROTEIN 2A-RELATED"/>
    <property type="match status" value="1"/>
</dbReference>
<keyword evidence="7" id="KW-1185">Reference proteome</keyword>
<reference evidence="6 7" key="1">
    <citation type="journal article" date="2022" name="Gigascience">
        <title>A chromosome-level genome assembly and annotation of the desert horned lizard, Phrynosoma platyrhinos, provides insight into chromosomal rearrangements among reptiles.</title>
        <authorList>
            <person name="Koochekian N."/>
            <person name="Ascanio A."/>
            <person name="Farleigh K."/>
            <person name="Card D.C."/>
            <person name="Schield D.R."/>
            <person name="Castoe T.A."/>
            <person name="Jezkova T."/>
        </authorList>
    </citation>
    <scope>NUCLEOTIDE SEQUENCE [LARGE SCALE GENOMIC DNA]</scope>
    <source>
        <tissue evidence="6">Liver</tissue>
    </source>
</reference>
<keyword evidence="5" id="KW-0206">Cytoskeleton</keyword>
<comment type="similarity">
    <text evidence="3">Belongs to the MOZART2 family.</text>
</comment>
<sequence>MSGPGLEAAKGGGSRAPRRRLLLTAEEAELFELAQAAGTGLDPEVFKILLDLLRMNVAPLAIFQMLRAMCAGQRLSAEATSEPAREPPIVSAKTSKIPAPLSFSSVLRPPRIRVTKAVVYSPAAACSPLSQGPPGSFQFSCCLFSPFAGCVEPEQFLQQLGAKVCQTIVTEKDQVNEYLGNQVPAGYRRLDALGKVHSCFQYCSKIAMSKYSVVKN</sequence>
<evidence type="ECO:0000256" key="5">
    <source>
        <dbReference type="ARBA" id="ARBA00023212"/>
    </source>
</evidence>
<dbReference type="EMBL" id="JAIPUX010005289">
    <property type="protein sequence ID" value="KAH0618191.1"/>
    <property type="molecule type" value="Genomic_DNA"/>
</dbReference>
<evidence type="ECO:0000256" key="3">
    <source>
        <dbReference type="ARBA" id="ARBA00007286"/>
    </source>
</evidence>
<evidence type="ECO:0000256" key="2">
    <source>
        <dbReference type="ARBA" id="ARBA00004300"/>
    </source>
</evidence>
<evidence type="ECO:0000313" key="6">
    <source>
        <dbReference type="EMBL" id="KAH0618191.1"/>
    </source>
</evidence>
<evidence type="ECO:0000256" key="4">
    <source>
        <dbReference type="ARBA" id="ARBA00022490"/>
    </source>
</evidence>
<dbReference type="Proteomes" id="UP000826234">
    <property type="component" value="Unassembled WGS sequence"/>
</dbReference>
<evidence type="ECO:0000313" key="7">
    <source>
        <dbReference type="Proteomes" id="UP000826234"/>
    </source>
</evidence>
<comment type="caution">
    <text evidence="6">The sequence shown here is derived from an EMBL/GenBank/DDBJ whole genome shotgun (WGS) entry which is preliminary data.</text>
</comment>
<dbReference type="InterPro" id="IPR024332">
    <property type="entry name" value="MOZART2"/>
</dbReference>
<protein>
    <recommendedName>
        <fullName evidence="8">Mitotic spindle organizing protein 2B</fullName>
    </recommendedName>
</protein>
<evidence type="ECO:0000256" key="1">
    <source>
        <dbReference type="ARBA" id="ARBA00004186"/>
    </source>
</evidence>
<comment type="subcellular location">
    <subcellularLocation>
        <location evidence="2">Cytoplasm</location>
        <location evidence="2">Cytoskeleton</location>
        <location evidence="2">Microtubule organizing center</location>
        <location evidence="2">Centrosome</location>
    </subcellularLocation>
    <subcellularLocation>
        <location evidence="1">Cytoplasm</location>
        <location evidence="1">Cytoskeleton</location>
        <location evidence="1">Spindle</location>
    </subcellularLocation>
</comment>
<proteinExistence type="inferred from homology"/>
<gene>
    <name evidence="6" type="ORF">JD844_017190</name>
</gene>
<evidence type="ECO:0008006" key="8">
    <source>
        <dbReference type="Google" id="ProtNLM"/>
    </source>
</evidence>
<accession>A0ABQ7SLF5</accession>
<dbReference type="PANTHER" id="PTHR28578:SF2">
    <property type="entry name" value="MITOTIC-SPINDLE ORGANIZING PROTEIN 2"/>
    <property type="match status" value="1"/>
</dbReference>